<dbReference type="InterPro" id="IPR001789">
    <property type="entry name" value="Sig_transdc_resp-reg_receiver"/>
</dbReference>
<feature type="domain" description="HTH LytTR-type" evidence="3">
    <location>
        <begin position="136"/>
        <end position="239"/>
    </location>
</feature>
<dbReference type="AlphaFoldDB" id="A0A090Y953"/>
<evidence type="ECO:0000259" key="2">
    <source>
        <dbReference type="PROSITE" id="PS50110"/>
    </source>
</evidence>
<feature type="domain" description="Response regulatory" evidence="2">
    <location>
        <begin position="3"/>
        <end position="125"/>
    </location>
</feature>
<accession>A0A090Y953</accession>
<dbReference type="Gene3D" id="2.40.50.1020">
    <property type="entry name" value="LytTr DNA-binding domain"/>
    <property type="match status" value="1"/>
</dbReference>
<dbReference type="SUPFAM" id="SSF52172">
    <property type="entry name" value="CheY-like"/>
    <property type="match status" value="1"/>
</dbReference>
<dbReference type="Proteomes" id="UP000029278">
    <property type="component" value="Unassembled WGS sequence"/>
</dbReference>
<dbReference type="SMART" id="SM00850">
    <property type="entry name" value="LytTR"/>
    <property type="match status" value="1"/>
</dbReference>
<comment type="caution">
    <text evidence="4">The sequence shown here is derived from an EMBL/GenBank/DDBJ whole genome shotgun (WGS) entry which is preliminary data.</text>
</comment>
<dbReference type="OrthoDB" id="9809318at2"/>
<dbReference type="Pfam" id="PF00072">
    <property type="entry name" value="Response_reg"/>
    <property type="match status" value="1"/>
</dbReference>
<dbReference type="STRING" id="44252.DJ90_5851"/>
<dbReference type="PROSITE" id="PS50110">
    <property type="entry name" value="RESPONSE_REGULATORY"/>
    <property type="match status" value="1"/>
</dbReference>
<dbReference type="PANTHER" id="PTHR37299:SF1">
    <property type="entry name" value="STAGE 0 SPORULATION PROTEIN A HOMOLOG"/>
    <property type="match status" value="1"/>
</dbReference>
<comment type="caution">
    <text evidence="1">Lacks conserved residue(s) required for the propagation of feature annotation.</text>
</comment>
<sequence>MFNVAICCSQNEDMLKIDKYLLKISMITNYTFCTEYFSSGDLLFNRINKKELNPFHILILEIELRDIDGIELAKKIRMFIGHDIQIVFMSNNPKYIMNIFDVQAYHYLIKPVSYTCFEKRIISLCKHFCSREKSYLTIKIAQDEIILVVSDIISFEMSKCFETRSLIKIRTIHKEYLINGTLSEYTNKLANQFLLIHRSILVNMDYIEKFSTNKVFMSNGVVFPLSRTRAKLVKILLQSL</sequence>
<proteinExistence type="predicted"/>
<dbReference type="HOGENOM" id="CLU_000445_14_2_9"/>
<evidence type="ECO:0000259" key="3">
    <source>
        <dbReference type="PROSITE" id="PS50930"/>
    </source>
</evidence>
<dbReference type="GeneID" id="77011358"/>
<reference evidence="4 5" key="1">
    <citation type="submission" date="2014-04" db="EMBL/GenBank/DDBJ databases">
        <authorList>
            <person name="Bishop-Lilly K.A."/>
            <person name="Broomall S.M."/>
            <person name="Chain P.S."/>
            <person name="Chertkov O."/>
            <person name="Coyne S.R."/>
            <person name="Daligault H.E."/>
            <person name="Davenport K.W."/>
            <person name="Erkkila T."/>
            <person name="Frey K.G."/>
            <person name="Gibbons H.S."/>
            <person name="Gu W."/>
            <person name="Jaissle J."/>
            <person name="Johnson S.L."/>
            <person name="Koroleva G.I."/>
            <person name="Ladner J.T."/>
            <person name="Lo C.-C."/>
            <person name="Minogue T.D."/>
            <person name="Munk C."/>
            <person name="Palacios G.F."/>
            <person name="Redden C.L."/>
            <person name="Rosenzweig C.N."/>
            <person name="Scholz M.B."/>
            <person name="Teshima H."/>
            <person name="Xu Y."/>
        </authorList>
    </citation>
    <scope>NUCLEOTIDE SEQUENCE [LARGE SCALE GENOMIC DNA]</scope>
    <source>
        <strain evidence="4 5">8244</strain>
    </source>
</reference>
<keyword evidence="5" id="KW-1185">Reference proteome</keyword>
<dbReference type="PANTHER" id="PTHR37299">
    <property type="entry name" value="TRANSCRIPTIONAL REGULATOR-RELATED"/>
    <property type="match status" value="1"/>
</dbReference>
<dbReference type="InterPro" id="IPR011006">
    <property type="entry name" value="CheY-like_superfamily"/>
</dbReference>
<evidence type="ECO:0000313" key="5">
    <source>
        <dbReference type="Proteomes" id="UP000029278"/>
    </source>
</evidence>
<gene>
    <name evidence="4" type="ORF">DJ90_5851</name>
</gene>
<dbReference type="GO" id="GO:0003677">
    <property type="term" value="F:DNA binding"/>
    <property type="evidence" value="ECO:0007669"/>
    <property type="project" value="InterPro"/>
</dbReference>
<dbReference type="Gene3D" id="3.40.50.2300">
    <property type="match status" value="1"/>
</dbReference>
<protein>
    <submittedName>
        <fullName evidence="4">Response regulator</fullName>
    </submittedName>
</protein>
<evidence type="ECO:0000313" key="4">
    <source>
        <dbReference type="EMBL" id="KFM94984.1"/>
    </source>
</evidence>
<dbReference type="GO" id="GO:0000156">
    <property type="term" value="F:phosphorelay response regulator activity"/>
    <property type="evidence" value="ECO:0007669"/>
    <property type="project" value="InterPro"/>
</dbReference>
<organism evidence="4 5">
    <name type="scientific">Paenibacillus macerans</name>
    <name type="common">Bacillus macerans</name>
    <dbReference type="NCBI Taxonomy" id="44252"/>
    <lineage>
        <taxon>Bacteria</taxon>
        <taxon>Bacillati</taxon>
        <taxon>Bacillota</taxon>
        <taxon>Bacilli</taxon>
        <taxon>Bacillales</taxon>
        <taxon>Paenibacillaceae</taxon>
        <taxon>Paenibacillus</taxon>
    </lineage>
</organism>
<dbReference type="PROSITE" id="PS50930">
    <property type="entry name" value="HTH_LYTTR"/>
    <property type="match status" value="1"/>
</dbReference>
<name>A0A090Y953_PAEMA</name>
<dbReference type="InterPro" id="IPR007492">
    <property type="entry name" value="LytTR_DNA-bd_dom"/>
</dbReference>
<dbReference type="EMBL" id="JMQA01000044">
    <property type="protein sequence ID" value="KFM94984.1"/>
    <property type="molecule type" value="Genomic_DNA"/>
</dbReference>
<dbReference type="RefSeq" id="WP_036619589.1">
    <property type="nucleotide sequence ID" value="NZ_JAKOBR010000083.1"/>
</dbReference>
<dbReference type="InterPro" id="IPR046947">
    <property type="entry name" value="LytR-like"/>
</dbReference>
<evidence type="ECO:0000256" key="1">
    <source>
        <dbReference type="PROSITE-ProRule" id="PRU00169"/>
    </source>
</evidence>
<dbReference type="Pfam" id="PF04397">
    <property type="entry name" value="LytTR"/>
    <property type="match status" value="1"/>
</dbReference>
<dbReference type="SMART" id="SM00448">
    <property type="entry name" value="REC"/>
    <property type="match status" value="1"/>
</dbReference>